<dbReference type="GO" id="GO:0003677">
    <property type="term" value="F:DNA binding"/>
    <property type="evidence" value="ECO:0007669"/>
    <property type="project" value="UniProtKB-KW"/>
</dbReference>
<evidence type="ECO:0000256" key="2">
    <source>
        <dbReference type="ARBA" id="ARBA00023125"/>
    </source>
</evidence>
<dbReference type="Proteomes" id="UP000468531">
    <property type="component" value="Unassembled WGS sequence"/>
</dbReference>
<reference evidence="5 6" key="1">
    <citation type="journal article" date="2020" name="Arch. Microbiol.">
        <title>Bradyrhizobium uaiense sp. nov., a new highly efficient cowpea symbiont.</title>
        <authorList>
            <person name="Cabral Michel D."/>
            <person name="Azarias Guimaraes A."/>
            <person name="Martins da Costa E."/>
            <person name="Soares de Carvalho T."/>
            <person name="Balsanelli E."/>
            <person name="Willems A."/>
            <person name="Maltempi de Souza E."/>
            <person name="de Souza Moreira F.M."/>
        </authorList>
    </citation>
    <scope>NUCLEOTIDE SEQUENCE [LARGE SCALE GENOMIC DNA]</scope>
    <source>
        <strain evidence="5 6">UFLA 03-164</strain>
    </source>
</reference>
<feature type="domain" description="HTH luxR-type" evidence="4">
    <location>
        <begin position="200"/>
        <end position="265"/>
    </location>
</feature>
<dbReference type="InterPro" id="IPR016032">
    <property type="entry name" value="Sig_transdc_resp-reg_C-effctor"/>
</dbReference>
<dbReference type="PANTHER" id="PTHR44688:SF16">
    <property type="entry name" value="DNA-BINDING TRANSCRIPTIONAL ACTIVATOR DEVR_DOSR"/>
    <property type="match status" value="1"/>
</dbReference>
<keyword evidence="3" id="KW-0804">Transcription</keyword>
<dbReference type="InterPro" id="IPR000792">
    <property type="entry name" value="Tscrpt_reg_LuxR_C"/>
</dbReference>
<accession>A0A6P1BDS1</accession>
<dbReference type="SUPFAM" id="SSF46894">
    <property type="entry name" value="C-terminal effector domain of the bipartite response regulators"/>
    <property type="match status" value="1"/>
</dbReference>
<dbReference type="CDD" id="cd06170">
    <property type="entry name" value="LuxR_C_like"/>
    <property type="match status" value="1"/>
</dbReference>
<organism evidence="5 6">
    <name type="scientific">Bradyrhizobium uaiense</name>
    <dbReference type="NCBI Taxonomy" id="2594946"/>
    <lineage>
        <taxon>Bacteria</taxon>
        <taxon>Pseudomonadati</taxon>
        <taxon>Pseudomonadota</taxon>
        <taxon>Alphaproteobacteria</taxon>
        <taxon>Hyphomicrobiales</taxon>
        <taxon>Nitrobacteraceae</taxon>
        <taxon>Bradyrhizobium</taxon>
    </lineage>
</organism>
<dbReference type="Gene3D" id="1.10.10.10">
    <property type="entry name" value="Winged helix-like DNA-binding domain superfamily/Winged helix DNA-binding domain"/>
    <property type="match status" value="1"/>
</dbReference>
<name>A0A6P1BDS1_9BRAD</name>
<dbReference type="PROSITE" id="PS50043">
    <property type="entry name" value="HTH_LUXR_2"/>
    <property type="match status" value="1"/>
</dbReference>
<dbReference type="PANTHER" id="PTHR44688">
    <property type="entry name" value="DNA-BINDING TRANSCRIPTIONAL ACTIVATOR DEVR_DOSR"/>
    <property type="match status" value="1"/>
</dbReference>
<evidence type="ECO:0000313" key="5">
    <source>
        <dbReference type="EMBL" id="NEU95632.1"/>
    </source>
</evidence>
<dbReference type="PRINTS" id="PR00038">
    <property type="entry name" value="HTHLUXR"/>
</dbReference>
<evidence type="ECO:0000256" key="3">
    <source>
        <dbReference type="ARBA" id="ARBA00023163"/>
    </source>
</evidence>
<dbReference type="AlphaFoldDB" id="A0A6P1BDS1"/>
<evidence type="ECO:0000313" key="6">
    <source>
        <dbReference type="Proteomes" id="UP000468531"/>
    </source>
</evidence>
<protein>
    <submittedName>
        <fullName evidence="5">Helix-turn-helix transcriptional regulator</fullName>
    </submittedName>
</protein>
<gene>
    <name evidence="5" type="ORF">FNJ47_07275</name>
</gene>
<dbReference type="InterPro" id="IPR036388">
    <property type="entry name" value="WH-like_DNA-bd_sf"/>
</dbReference>
<dbReference type="RefSeq" id="WP_163152040.1">
    <property type="nucleotide sequence ID" value="NZ_VKHP01000017.1"/>
</dbReference>
<dbReference type="Pfam" id="PF00196">
    <property type="entry name" value="GerE"/>
    <property type="match status" value="1"/>
</dbReference>
<evidence type="ECO:0000256" key="1">
    <source>
        <dbReference type="ARBA" id="ARBA00023015"/>
    </source>
</evidence>
<keyword evidence="1" id="KW-0805">Transcription regulation</keyword>
<keyword evidence="2" id="KW-0238">DNA-binding</keyword>
<evidence type="ECO:0000259" key="4">
    <source>
        <dbReference type="PROSITE" id="PS50043"/>
    </source>
</evidence>
<sequence>MPRQAAGLDNNHFSDVAVRLVANAGRSSFETELIAAVKNCLAVDVSLMLLYRKNSSPRLLFHDWTTQRGAHGVQKYLKGPYMRDPFYQIVLDRAHDGLYRLNQIAPRQFSRSRYYQEYYRHYGLHDEFNYLFNLDEHTTFALSLSRKKTSEFFTPEEARLLRDLEPLIQSAVTRHWEDVHVNKTSPIEGQLASALRQAIQKFGTGVLTERECEVARLILHGYSLKGAAEKLSISDRTVKLHRSNLYAKLDVKSHGEMFALFLNSIMSAPNAHSDPLASYL</sequence>
<comment type="caution">
    <text evidence="5">The sequence shown here is derived from an EMBL/GenBank/DDBJ whole genome shotgun (WGS) entry which is preliminary data.</text>
</comment>
<dbReference type="SMART" id="SM00421">
    <property type="entry name" value="HTH_LUXR"/>
    <property type="match status" value="1"/>
</dbReference>
<dbReference type="GO" id="GO:0006355">
    <property type="term" value="P:regulation of DNA-templated transcription"/>
    <property type="evidence" value="ECO:0007669"/>
    <property type="project" value="InterPro"/>
</dbReference>
<keyword evidence="6" id="KW-1185">Reference proteome</keyword>
<proteinExistence type="predicted"/>
<dbReference type="EMBL" id="VKHP01000017">
    <property type="protein sequence ID" value="NEU95632.1"/>
    <property type="molecule type" value="Genomic_DNA"/>
</dbReference>